<dbReference type="EMBL" id="MU858374">
    <property type="protein sequence ID" value="KAK4206633.1"/>
    <property type="molecule type" value="Genomic_DNA"/>
</dbReference>
<dbReference type="GO" id="GO:0016787">
    <property type="term" value="F:hydrolase activity"/>
    <property type="evidence" value="ECO:0007669"/>
    <property type="project" value="UniProtKB-KW"/>
</dbReference>
<reference evidence="1" key="1">
    <citation type="journal article" date="2023" name="Mol. Phylogenet. Evol.">
        <title>Genome-scale phylogeny and comparative genomics of the fungal order Sordariales.</title>
        <authorList>
            <person name="Hensen N."/>
            <person name="Bonometti L."/>
            <person name="Westerberg I."/>
            <person name="Brannstrom I.O."/>
            <person name="Guillou S."/>
            <person name="Cros-Aarteil S."/>
            <person name="Calhoun S."/>
            <person name="Haridas S."/>
            <person name="Kuo A."/>
            <person name="Mondo S."/>
            <person name="Pangilinan J."/>
            <person name="Riley R."/>
            <person name="LaButti K."/>
            <person name="Andreopoulos B."/>
            <person name="Lipzen A."/>
            <person name="Chen C."/>
            <person name="Yan M."/>
            <person name="Daum C."/>
            <person name="Ng V."/>
            <person name="Clum A."/>
            <person name="Steindorff A."/>
            <person name="Ohm R.A."/>
            <person name="Martin F."/>
            <person name="Silar P."/>
            <person name="Natvig D.O."/>
            <person name="Lalanne C."/>
            <person name="Gautier V."/>
            <person name="Ament-Velasquez S.L."/>
            <person name="Kruys A."/>
            <person name="Hutchinson M.I."/>
            <person name="Powell A.J."/>
            <person name="Barry K."/>
            <person name="Miller A.N."/>
            <person name="Grigoriev I.V."/>
            <person name="Debuchy R."/>
            <person name="Gladieux P."/>
            <person name="Hiltunen Thoren M."/>
            <person name="Johannesson H."/>
        </authorList>
    </citation>
    <scope>NUCLEOTIDE SEQUENCE</scope>
    <source>
        <strain evidence="1">PSN293</strain>
    </source>
</reference>
<dbReference type="Proteomes" id="UP001301769">
    <property type="component" value="Unassembled WGS sequence"/>
</dbReference>
<dbReference type="SUPFAM" id="SSF56784">
    <property type="entry name" value="HAD-like"/>
    <property type="match status" value="1"/>
</dbReference>
<dbReference type="Gene3D" id="3.40.50.1000">
    <property type="entry name" value="HAD superfamily/HAD-like"/>
    <property type="match status" value="2"/>
</dbReference>
<reference evidence="1" key="2">
    <citation type="submission" date="2023-05" db="EMBL/GenBank/DDBJ databases">
        <authorList>
            <consortium name="Lawrence Berkeley National Laboratory"/>
            <person name="Steindorff A."/>
            <person name="Hensen N."/>
            <person name="Bonometti L."/>
            <person name="Westerberg I."/>
            <person name="Brannstrom I.O."/>
            <person name="Guillou S."/>
            <person name="Cros-Aarteil S."/>
            <person name="Calhoun S."/>
            <person name="Haridas S."/>
            <person name="Kuo A."/>
            <person name="Mondo S."/>
            <person name="Pangilinan J."/>
            <person name="Riley R."/>
            <person name="Labutti K."/>
            <person name="Andreopoulos B."/>
            <person name="Lipzen A."/>
            <person name="Chen C."/>
            <person name="Yanf M."/>
            <person name="Daum C."/>
            <person name="Ng V."/>
            <person name="Clum A."/>
            <person name="Ohm R."/>
            <person name="Martin F."/>
            <person name="Silar P."/>
            <person name="Natvig D."/>
            <person name="Lalanne C."/>
            <person name="Gautier V."/>
            <person name="Ament-Velasquez S.L."/>
            <person name="Kruys A."/>
            <person name="Hutchinson M.I."/>
            <person name="Powell A.J."/>
            <person name="Barry K."/>
            <person name="Miller A.N."/>
            <person name="Grigoriev I.V."/>
            <person name="Debuchy R."/>
            <person name="Gladieux P."/>
            <person name="Thoren M.H."/>
            <person name="Johannesson H."/>
        </authorList>
    </citation>
    <scope>NUCLEOTIDE SEQUENCE</scope>
    <source>
        <strain evidence="1">PSN293</strain>
    </source>
</reference>
<dbReference type="Pfam" id="PF13344">
    <property type="entry name" value="Hydrolase_6"/>
    <property type="match status" value="1"/>
</dbReference>
<protein>
    <submittedName>
        <fullName evidence="1">Haloacid dehalogenase-like hydrolase-domain-containing protein</fullName>
    </submittedName>
</protein>
<proteinExistence type="predicted"/>
<keyword evidence="2" id="KW-1185">Reference proteome</keyword>
<dbReference type="InterPro" id="IPR036412">
    <property type="entry name" value="HAD-like_sf"/>
</dbReference>
<sequence length="298" mass="33320">MTTDGPTSIDGVLLRGPDPIHGALANETLDWLAKRKIPFVMLTNGGGKTEQARVEILNSKLGTNLTTDNIIQSHTPFGALVDGPEKLRNKTILVTVPTMRPHAKSCTSWCSSPQSTAVGSISDLSSFCSYGYRSVVTPGDIYKAEPQIFTFVKDEEKHFYDHLPPLPKPVYKNRTFNADTDFSDYLKIDAIFILNDVRDWALDYQIISDLLVSHQGYLGTTSQKNEKHHWQQDGQPKLYFSNADLTWGATWHMPRYGQGSTKASLQGLWREHTKGEAGLDSYTYGKPTELAYQYARGL</sequence>
<name>A0AAN7B0Q1_9PEZI</name>
<gene>
    <name evidence="1" type="ORF">QBC37DRAFT_406951</name>
</gene>
<keyword evidence="1" id="KW-0378">Hydrolase</keyword>
<organism evidence="1 2">
    <name type="scientific">Rhypophila decipiens</name>
    <dbReference type="NCBI Taxonomy" id="261697"/>
    <lineage>
        <taxon>Eukaryota</taxon>
        <taxon>Fungi</taxon>
        <taxon>Dikarya</taxon>
        <taxon>Ascomycota</taxon>
        <taxon>Pezizomycotina</taxon>
        <taxon>Sordariomycetes</taxon>
        <taxon>Sordariomycetidae</taxon>
        <taxon>Sordariales</taxon>
        <taxon>Naviculisporaceae</taxon>
        <taxon>Rhypophila</taxon>
    </lineage>
</organism>
<comment type="caution">
    <text evidence="1">The sequence shown here is derived from an EMBL/GenBank/DDBJ whole genome shotgun (WGS) entry which is preliminary data.</text>
</comment>
<evidence type="ECO:0000313" key="2">
    <source>
        <dbReference type="Proteomes" id="UP001301769"/>
    </source>
</evidence>
<dbReference type="InterPro" id="IPR006357">
    <property type="entry name" value="HAD-SF_hydro_IIA"/>
</dbReference>
<evidence type="ECO:0000313" key="1">
    <source>
        <dbReference type="EMBL" id="KAK4206633.1"/>
    </source>
</evidence>
<dbReference type="InterPro" id="IPR023214">
    <property type="entry name" value="HAD_sf"/>
</dbReference>
<dbReference type="AlphaFoldDB" id="A0AAN7B0Q1"/>
<accession>A0AAN7B0Q1</accession>